<evidence type="ECO:0000313" key="3">
    <source>
        <dbReference type="EMBL" id="GEV57913.1"/>
    </source>
</evidence>
<dbReference type="EMBL" id="BKCJ010027677">
    <property type="protein sequence ID" value="GEV57913.1"/>
    <property type="molecule type" value="Genomic_DNA"/>
</dbReference>
<dbReference type="AlphaFoldDB" id="A0A699GP03"/>
<sequence length="709" mass="79387">MLKRELEKLKQEKESNQLKIKNFDNASKSLDKLIGSQILDNSIKGLGYEHYHVVSPPPIGLFSPPKLDLSNSGIKEFKQPEFQSYGPKSCKIKSKNASEDIPNELKEYFDAPLVKDRVLDNKDCPVESPIVVEQKTDVPTIAKVKFVRPKQQEKLVRKPFKYTEIYRLRAVNTARPRAVNTARPNSTVVNAARANHVNAVKASACWVWRPTKPNGSSITGDMLPLEDEPMVEELLATTKVKTVNREEQIQALVDKKKVIITETSVRSDLYLEDAEGTECIPTATIFEQLTLIGAKTTTWNEFSGTIASVIIYLATNQKFNFSKYIFDHMVKNLEDRVKFLMFPRFVQVFLDSQVEGMLKHKEIYVIPSHTKKIFANMKRQGKDFSGKVTPLFETMLAQPPEDMGEGSEIPTDSHHTPTVTQPSTSSQPQQKQKSNKSKTKITEEDASKQGRMIVDLDADKGVALVDETQGRNDQDMFDTSIFDDEEVVAEKEVSTADPVTTVGEVVTTAGEVVATAGEIVTSAGVKVSTTTITYQISMDEITLAKALIDIKTSKPKANGIVVQEPSKTPTPTPIDSSQQSSKAKDKAKAKIIEPEKPLKRKDHIMIDEEVAINLEAQMQAELEEEERLAKQKEEETNIALIESWNNRQAIMDANYELAARLQEEERGELTIEENQGSEKAAEGSSKRAGDKLEQEDAKRQRIEEENESE</sequence>
<reference evidence="3" key="1">
    <citation type="journal article" date="2019" name="Sci. Rep.">
        <title>Draft genome of Tanacetum cinerariifolium, the natural source of mosquito coil.</title>
        <authorList>
            <person name="Yamashiro T."/>
            <person name="Shiraishi A."/>
            <person name="Satake H."/>
            <person name="Nakayama K."/>
        </authorList>
    </citation>
    <scope>NUCLEOTIDE SEQUENCE</scope>
</reference>
<proteinExistence type="predicted"/>
<name>A0A699GP03_TANCI</name>
<feature type="coiled-coil region" evidence="1">
    <location>
        <begin position="611"/>
        <end position="642"/>
    </location>
</feature>
<accession>A0A699GP03</accession>
<evidence type="ECO:0000256" key="1">
    <source>
        <dbReference type="SAM" id="Coils"/>
    </source>
</evidence>
<evidence type="ECO:0008006" key="4">
    <source>
        <dbReference type="Google" id="ProtNLM"/>
    </source>
</evidence>
<comment type="caution">
    <text evidence="3">The sequence shown here is derived from an EMBL/GenBank/DDBJ whole genome shotgun (WGS) entry which is preliminary data.</text>
</comment>
<feature type="region of interest" description="Disordered" evidence="2">
    <location>
        <begin position="666"/>
        <end position="709"/>
    </location>
</feature>
<keyword evidence="1" id="KW-0175">Coiled coil</keyword>
<feature type="region of interest" description="Disordered" evidence="2">
    <location>
        <begin position="559"/>
        <end position="589"/>
    </location>
</feature>
<evidence type="ECO:0000256" key="2">
    <source>
        <dbReference type="SAM" id="MobiDB-lite"/>
    </source>
</evidence>
<feature type="compositionally biased region" description="Low complexity" evidence="2">
    <location>
        <begin position="416"/>
        <end position="432"/>
    </location>
</feature>
<protein>
    <recommendedName>
        <fullName evidence="4">Synaptobrevin, longin-like domain protein</fullName>
    </recommendedName>
</protein>
<feature type="compositionally biased region" description="Basic and acidic residues" evidence="2">
    <location>
        <begin position="679"/>
        <end position="703"/>
    </location>
</feature>
<organism evidence="3">
    <name type="scientific">Tanacetum cinerariifolium</name>
    <name type="common">Dalmatian daisy</name>
    <name type="synonym">Chrysanthemum cinerariifolium</name>
    <dbReference type="NCBI Taxonomy" id="118510"/>
    <lineage>
        <taxon>Eukaryota</taxon>
        <taxon>Viridiplantae</taxon>
        <taxon>Streptophyta</taxon>
        <taxon>Embryophyta</taxon>
        <taxon>Tracheophyta</taxon>
        <taxon>Spermatophyta</taxon>
        <taxon>Magnoliopsida</taxon>
        <taxon>eudicotyledons</taxon>
        <taxon>Gunneridae</taxon>
        <taxon>Pentapetalae</taxon>
        <taxon>asterids</taxon>
        <taxon>campanulids</taxon>
        <taxon>Asterales</taxon>
        <taxon>Asteraceae</taxon>
        <taxon>Asteroideae</taxon>
        <taxon>Anthemideae</taxon>
        <taxon>Anthemidinae</taxon>
        <taxon>Tanacetum</taxon>
    </lineage>
</organism>
<feature type="region of interest" description="Disordered" evidence="2">
    <location>
        <begin position="398"/>
        <end position="451"/>
    </location>
</feature>
<gene>
    <name evidence="3" type="ORF">Tci_129890</name>
</gene>